<sequence>MPENKGHRAESDVERDTHQTRSRAGKDGEDGSYVGAAGSDDTFDAGESGAEARSQQK</sequence>
<proteinExistence type="predicted"/>
<keyword evidence="3" id="KW-1185">Reference proteome</keyword>
<dbReference type="AlphaFoldDB" id="A0A7I7YXM0"/>
<evidence type="ECO:0000256" key="1">
    <source>
        <dbReference type="SAM" id="MobiDB-lite"/>
    </source>
</evidence>
<evidence type="ECO:0000313" key="3">
    <source>
        <dbReference type="Proteomes" id="UP000467105"/>
    </source>
</evidence>
<accession>A0A7I7YXM0</accession>
<dbReference type="Proteomes" id="UP000467105">
    <property type="component" value="Chromosome"/>
</dbReference>
<organism evidence="2 3">
    <name type="scientific">Mycobacterium parmense</name>
    <dbReference type="NCBI Taxonomy" id="185642"/>
    <lineage>
        <taxon>Bacteria</taxon>
        <taxon>Bacillati</taxon>
        <taxon>Actinomycetota</taxon>
        <taxon>Actinomycetes</taxon>
        <taxon>Mycobacteriales</taxon>
        <taxon>Mycobacteriaceae</taxon>
        <taxon>Mycobacterium</taxon>
        <taxon>Mycobacterium simiae complex</taxon>
    </lineage>
</organism>
<name>A0A7I7YXM0_9MYCO</name>
<gene>
    <name evidence="2" type="ORF">MPRM_37100</name>
</gene>
<reference evidence="2 3" key="1">
    <citation type="journal article" date="2019" name="Emerg. Microbes Infect.">
        <title>Comprehensive subspecies identification of 175 nontuberculous mycobacteria species based on 7547 genomic profiles.</title>
        <authorList>
            <person name="Matsumoto Y."/>
            <person name="Kinjo T."/>
            <person name="Motooka D."/>
            <person name="Nabeya D."/>
            <person name="Jung N."/>
            <person name="Uechi K."/>
            <person name="Horii T."/>
            <person name="Iida T."/>
            <person name="Fujita J."/>
            <person name="Nakamura S."/>
        </authorList>
    </citation>
    <scope>NUCLEOTIDE SEQUENCE [LARGE SCALE GENOMIC DNA]</scope>
    <source>
        <strain evidence="2 3">JCM 14742</strain>
    </source>
</reference>
<protein>
    <submittedName>
        <fullName evidence="2">Uncharacterized protein</fullName>
    </submittedName>
</protein>
<dbReference type="EMBL" id="AP022614">
    <property type="protein sequence ID" value="BBZ46429.1"/>
    <property type="molecule type" value="Genomic_DNA"/>
</dbReference>
<dbReference type="RefSeq" id="WP_169718431.1">
    <property type="nucleotide sequence ID" value="NZ_AP022614.1"/>
</dbReference>
<feature type="region of interest" description="Disordered" evidence="1">
    <location>
        <begin position="1"/>
        <end position="57"/>
    </location>
</feature>
<feature type="compositionally biased region" description="Basic and acidic residues" evidence="1">
    <location>
        <begin position="1"/>
        <end position="29"/>
    </location>
</feature>
<evidence type="ECO:0000313" key="2">
    <source>
        <dbReference type="EMBL" id="BBZ46429.1"/>
    </source>
</evidence>